<evidence type="ECO:0000259" key="11">
    <source>
        <dbReference type="Pfam" id="PF00999"/>
    </source>
</evidence>
<dbReference type="SUPFAM" id="SSF51735">
    <property type="entry name" value="NAD(P)-binding Rossmann-fold domains"/>
    <property type="match status" value="1"/>
</dbReference>
<keyword evidence="6" id="KW-0630">Potassium</keyword>
<dbReference type="PANTHER" id="PTHR46157">
    <property type="entry name" value="K(+) EFFLUX ANTIPORTER 3, CHLOROPLASTIC"/>
    <property type="match status" value="1"/>
</dbReference>
<dbReference type="InterPro" id="IPR038770">
    <property type="entry name" value="Na+/solute_symporter_sf"/>
</dbReference>
<dbReference type="Pfam" id="PF02254">
    <property type="entry name" value="TrkA_N"/>
    <property type="match status" value="1"/>
</dbReference>
<dbReference type="EMBL" id="JBHUHX010000021">
    <property type="protein sequence ID" value="MFD2112220.1"/>
    <property type="molecule type" value="Genomic_DNA"/>
</dbReference>
<organism evidence="13 14">
    <name type="scientific">Thiorhodococcus fuscus</name>
    <dbReference type="NCBI Taxonomy" id="527200"/>
    <lineage>
        <taxon>Bacteria</taxon>
        <taxon>Pseudomonadati</taxon>
        <taxon>Pseudomonadota</taxon>
        <taxon>Gammaproteobacteria</taxon>
        <taxon>Chromatiales</taxon>
        <taxon>Chromatiaceae</taxon>
        <taxon>Thiorhodococcus</taxon>
    </lineage>
</organism>
<keyword evidence="2" id="KW-0813">Transport</keyword>
<keyword evidence="7 10" id="KW-1133">Transmembrane helix</keyword>
<feature type="transmembrane region" description="Helical" evidence="10">
    <location>
        <begin position="89"/>
        <end position="110"/>
    </location>
</feature>
<dbReference type="InterPro" id="IPR003148">
    <property type="entry name" value="RCK_N"/>
</dbReference>
<accession>A0ABW4Y902</accession>
<feature type="transmembrane region" description="Helical" evidence="10">
    <location>
        <begin position="386"/>
        <end position="408"/>
    </location>
</feature>
<dbReference type="Pfam" id="PF00999">
    <property type="entry name" value="Na_H_Exchanger"/>
    <property type="match status" value="1"/>
</dbReference>
<feature type="domain" description="RCK N-terminal" evidence="12">
    <location>
        <begin position="494"/>
        <end position="605"/>
    </location>
</feature>
<dbReference type="Gene3D" id="3.40.50.720">
    <property type="entry name" value="NAD(P)-binding Rossmann-like Domain"/>
    <property type="match status" value="1"/>
</dbReference>
<comment type="subcellular location">
    <subcellularLocation>
        <location evidence="1">Membrane</location>
        <topology evidence="1">Multi-pass membrane protein</topology>
    </subcellularLocation>
</comment>
<feature type="transmembrane region" description="Helical" evidence="10">
    <location>
        <begin position="271"/>
        <end position="293"/>
    </location>
</feature>
<keyword evidence="4" id="KW-0633">Potassium transport</keyword>
<evidence type="ECO:0000256" key="9">
    <source>
        <dbReference type="ARBA" id="ARBA00023136"/>
    </source>
</evidence>
<dbReference type="RefSeq" id="WP_386026323.1">
    <property type="nucleotide sequence ID" value="NZ_JBHUHX010000021.1"/>
</dbReference>
<feature type="transmembrane region" description="Helical" evidence="10">
    <location>
        <begin position="144"/>
        <end position="162"/>
    </location>
</feature>
<evidence type="ECO:0000256" key="6">
    <source>
        <dbReference type="ARBA" id="ARBA00022958"/>
    </source>
</evidence>
<evidence type="ECO:0000256" key="2">
    <source>
        <dbReference type="ARBA" id="ARBA00022448"/>
    </source>
</evidence>
<sequence length="657" mass="70243">MEKRLNPNIHAGNQASRLVASVPLGSVARPTALHYSARSQIRAPLPNQTVPVLPVWQVRFATDAACAEETACRSASAGIRCSHGITMDISAILLGIVVILAATAVCVILFERLGFGAILGFIVAGILIGPYTPGPVPFRAVDELQSIAELGVVLFMFSVGLEMRPGKVWQMRRLIFGLGSAQMLLTAAVLAAYLIFVLHAPWEAATIVGLAFGMSSTAIVMGTLGERGELATEHGRATFAVLMAQDIWIVPVMALVPILAHTKHHDAPIPLWQTILLVIGAIAGIFVIGRWLLPAVLGYCARRRQMDAFGLFLFLAVILAAWSMDQVGISMTLGTFLLGMLLSASDLRYQIEATVAPFKQTLMGLFFIAVGMSIDVGALLRDWQLLLVHVPIVLVIKGGLLSGLALAFGVGRSAAIRTGFYLSQVGEFAFVLLGVAAVAGLLSSDRHTLAMLVVAISMIATPLMVKAGALVADLLGTAPARTDPELSADLSRHVVIVGYDEVGQLMDLMLERANLPHVAVERDIVVVQRALRAGRRVFFGDLYSRSTQEAAGLGKAAAVFVTSRDSESAMALALTLHHFYQHLNVYVRVRTLAEQEALVAKGIKHAGTGYIESTLARGGMLLKDLGVSDDAVSELASVLRHDDYALIRAVYAKVERG</sequence>
<dbReference type="InterPro" id="IPR036291">
    <property type="entry name" value="NAD(P)-bd_dom_sf"/>
</dbReference>
<evidence type="ECO:0000259" key="12">
    <source>
        <dbReference type="Pfam" id="PF02254"/>
    </source>
</evidence>
<feature type="transmembrane region" description="Helical" evidence="10">
    <location>
        <begin position="204"/>
        <end position="225"/>
    </location>
</feature>
<feature type="transmembrane region" description="Helical" evidence="10">
    <location>
        <begin position="115"/>
        <end position="132"/>
    </location>
</feature>
<reference evidence="14" key="1">
    <citation type="journal article" date="2019" name="Int. J. Syst. Evol. Microbiol.">
        <title>The Global Catalogue of Microorganisms (GCM) 10K type strain sequencing project: providing services to taxonomists for standard genome sequencing and annotation.</title>
        <authorList>
            <consortium name="The Broad Institute Genomics Platform"/>
            <consortium name="The Broad Institute Genome Sequencing Center for Infectious Disease"/>
            <person name="Wu L."/>
            <person name="Ma J."/>
        </authorList>
    </citation>
    <scope>NUCLEOTIDE SEQUENCE [LARGE SCALE GENOMIC DNA]</scope>
    <source>
        <strain evidence="14">KACC 12597</strain>
    </source>
</reference>
<feature type="transmembrane region" description="Helical" evidence="10">
    <location>
        <begin position="237"/>
        <end position="259"/>
    </location>
</feature>
<dbReference type="Proteomes" id="UP001597337">
    <property type="component" value="Unassembled WGS sequence"/>
</dbReference>
<evidence type="ECO:0000256" key="3">
    <source>
        <dbReference type="ARBA" id="ARBA00022449"/>
    </source>
</evidence>
<evidence type="ECO:0000256" key="7">
    <source>
        <dbReference type="ARBA" id="ARBA00022989"/>
    </source>
</evidence>
<feature type="domain" description="Cation/H+ exchanger transmembrane" evidence="11">
    <location>
        <begin position="102"/>
        <end position="465"/>
    </location>
</feature>
<comment type="caution">
    <text evidence="13">The sequence shown here is derived from an EMBL/GenBank/DDBJ whole genome shotgun (WGS) entry which is preliminary data.</text>
</comment>
<evidence type="ECO:0000256" key="4">
    <source>
        <dbReference type="ARBA" id="ARBA00022538"/>
    </source>
</evidence>
<evidence type="ECO:0000256" key="10">
    <source>
        <dbReference type="SAM" id="Phobius"/>
    </source>
</evidence>
<keyword evidence="5 10" id="KW-0812">Transmembrane</keyword>
<dbReference type="InterPro" id="IPR006153">
    <property type="entry name" value="Cation/H_exchanger_TM"/>
</dbReference>
<evidence type="ECO:0000313" key="14">
    <source>
        <dbReference type="Proteomes" id="UP001597337"/>
    </source>
</evidence>
<keyword evidence="8" id="KW-0406">Ion transport</keyword>
<feature type="transmembrane region" description="Helical" evidence="10">
    <location>
        <begin position="361"/>
        <end position="380"/>
    </location>
</feature>
<feature type="transmembrane region" description="Helical" evidence="10">
    <location>
        <begin position="174"/>
        <end position="198"/>
    </location>
</feature>
<feature type="transmembrane region" description="Helical" evidence="10">
    <location>
        <begin position="305"/>
        <end position="323"/>
    </location>
</feature>
<evidence type="ECO:0000256" key="1">
    <source>
        <dbReference type="ARBA" id="ARBA00004141"/>
    </source>
</evidence>
<protein>
    <submittedName>
        <fullName evidence="13">Cation:proton antiporter</fullName>
    </submittedName>
</protein>
<feature type="transmembrane region" description="Helical" evidence="10">
    <location>
        <begin position="448"/>
        <end position="465"/>
    </location>
</feature>
<keyword evidence="3" id="KW-0050">Antiport</keyword>
<keyword evidence="9 10" id="KW-0472">Membrane</keyword>
<evidence type="ECO:0000313" key="13">
    <source>
        <dbReference type="EMBL" id="MFD2112220.1"/>
    </source>
</evidence>
<dbReference type="PANTHER" id="PTHR46157:SF4">
    <property type="entry name" value="K(+) EFFLUX ANTIPORTER 3, CHLOROPLASTIC"/>
    <property type="match status" value="1"/>
</dbReference>
<feature type="transmembrane region" description="Helical" evidence="10">
    <location>
        <begin position="420"/>
        <end position="442"/>
    </location>
</feature>
<keyword evidence="14" id="KW-1185">Reference proteome</keyword>
<dbReference type="Gene3D" id="1.20.1530.20">
    <property type="match status" value="1"/>
</dbReference>
<evidence type="ECO:0000256" key="5">
    <source>
        <dbReference type="ARBA" id="ARBA00022692"/>
    </source>
</evidence>
<name>A0ABW4Y902_9GAMM</name>
<evidence type="ECO:0000256" key="8">
    <source>
        <dbReference type="ARBA" id="ARBA00023065"/>
    </source>
</evidence>
<gene>
    <name evidence="13" type="ORF">ACFSJC_10255</name>
</gene>
<proteinExistence type="predicted"/>